<evidence type="ECO:0008006" key="3">
    <source>
        <dbReference type="Google" id="ProtNLM"/>
    </source>
</evidence>
<dbReference type="Pfam" id="PF04229">
    <property type="entry name" value="GrpB"/>
    <property type="match status" value="1"/>
</dbReference>
<gene>
    <name evidence="1" type="ORF">PGLA_20000</name>
</gene>
<proteinExistence type="predicted"/>
<dbReference type="PANTHER" id="PTHR34822">
    <property type="entry name" value="GRPB DOMAIN PROTEIN (AFU_ORTHOLOGUE AFUA_1G01530)"/>
    <property type="match status" value="1"/>
</dbReference>
<keyword evidence="2" id="KW-1185">Reference proteome</keyword>
<dbReference type="InterPro" id="IPR043519">
    <property type="entry name" value="NT_sf"/>
</dbReference>
<evidence type="ECO:0000313" key="2">
    <source>
        <dbReference type="Proteomes" id="UP000076967"/>
    </source>
</evidence>
<dbReference type="RefSeq" id="WP_068536232.1">
    <property type="nucleotide sequence ID" value="NZ_LVJH01000048.1"/>
</dbReference>
<dbReference type="STRING" id="494026.PGLA_20000"/>
<sequence>MEEVTVSDYNRDWMLDFKHEKEKLIFTLKDVIQGIEHIGSTAVPGLSAKPLIDMMIGVSDIEGVTETHKELLAAIGYEYVYHSHFPERRFFRKGLWRAGTHHLHIYKYESDHWHSNLLFRNYLINHREVASEYNDLKLELEERFKTDRVKYTEAKGPFIESTIRKAKLEIERNPENIIFKKRRIEYE</sequence>
<name>A0A168HP13_9BACL</name>
<reference evidence="1 2" key="1">
    <citation type="submission" date="2016-03" db="EMBL/GenBank/DDBJ databases">
        <title>Draft genome sequence of Paenibacillus glacialis DSM 22343.</title>
        <authorList>
            <person name="Shin S.-K."/>
            <person name="Yi H."/>
        </authorList>
    </citation>
    <scope>NUCLEOTIDE SEQUENCE [LARGE SCALE GENOMIC DNA]</scope>
    <source>
        <strain evidence="1 2">DSM 22343</strain>
    </source>
</reference>
<dbReference type="Proteomes" id="UP000076967">
    <property type="component" value="Unassembled WGS sequence"/>
</dbReference>
<dbReference type="OrthoDB" id="9799092at2"/>
<accession>A0A168HP13</accession>
<dbReference type="PANTHER" id="PTHR34822:SF1">
    <property type="entry name" value="GRPB FAMILY PROTEIN"/>
    <property type="match status" value="1"/>
</dbReference>
<dbReference type="InterPro" id="IPR007344">
    <property type="entry name" value="GrpB/CoaE"/>
</dbReference>
<organism evidence="1 2">
    <name type="scientific">Paenibacillus glacialis</name>
    <dbReference type="NCBI Taxonomy" id="494026"/>
    <lineage>
        <taxon>Bacteria</taxon>
        <taxon>Bacillati</taxon>
        <taxon>Bacillota</taxon>
        <taxon>Bacilli</taxon>
        <taxon>Bacillales</taxon>
        <taxon>Paenibacillaceae</taxon>
        <taxon>Paenibacillus</taxon>
    </lineage>
</organism>
<dbReference type="AlphaFoldDB" id="A0A168HP13"/>
<dbReference type="SUPFAM" id="SSF81301">
    <property type="entry name" value="Nucleotidyltransferase"/>
    <property type="match status" value="1"/>
</dbReference>
<protein>
    <recommendedName>
        <fullName evidence="3">Glutamate-rich protein GrpB</fullName>
    </recommendedName>
</protein>
<dbReference type="Gene3D" id="3.30.460.10">
    <property type="entry name" value="Beta Polymerase, domain 2"/>
    <property type="match status" value="1"/>
</dbReference>
<evidence type="ECO:0000313" key="1">
    <source>
        <dbReference type="EMBL" id="OAB38382.1"/>
    </source>
</evidence>
<dbReference type="EMBL" id="LVJH01000048">
    <property type="protein sequence ID" value="OAB38382.1"/>
    <property type="molecule type" value="Genomic_DNA"/>
</dbReference>
<comment type="caution">
    <text evidence="1">The sequence shown here is derived from an EMBL/GenBank/DDBJ whole genome shotgun (WGS) entry which is preliminary data.</text>
</comment>